<evidence type="ECO:0000259" key="2">
    <source>
        <dbReference type="PROSITE" id="PS50943"/>
    </source>
</evidence>
<dbReference type="InterPro" id="IPR001387">
    <property type="entry name" value="Cro/C1-type_HTH"/>
</dbReference>
<name>A0A2W4ZJL7_9BACT</name>
<accession>A0A2W4ZJL7</accession>
<evidence type="ECO:0000256" key="1">
    <source>
        <dbReference type="SAM" id="MobiDB-lite"/>
    </source>
</evidence>
<evidence type="ECO:0000313" key="4">
    <source>
        <dbReference type="EMBL" id="PZQ45078.1"/>
    </source>
</evidence>
<evidence type="ECO:0000313" key="3">
    <source>
        <dbReference type="EMBL" id="PZO82573.1"/>
    </source>
</evidence>
<proteinExistence type="predicted"/>
<dbReference type="AlphaFoldDB" id="A0A2W4ZJL7"/>
<dbReference type="Proteomes" id="UP000249417">
    <property type="component" value="Unassembled WGS sequence"/>
</dbReference>
<dbReference type="PROSITE" id="PS50943">
    <property type="entry name" value="HTH_CROC1"/>
    <property type="match status" value="1"/>
</dbReference>
<evidence type="ECO:0000313" key="5">
    <source>
        <dbReference type="Proteomes" id="UP000249417"/>
    </source>
</evidence>
<dbReference type="Gene3D" id="1.10.260.40">
    <property type="entry name" value="lambda repressor-like DNA-binding domains"/>
    <property type="match status" value="1"/>
</dbReference>
<sequence>MIFITPSEALGQTAAAMRQHRIRQNLTQEDLAHKSGVALATLRKFERTGLIAMESFFKLATVLGLLETMLAAIAPKDEYASLDDMMKENKKPKRVRVKPGKKS</sequence>
<dbReference type="InterPro" id="IPR010982">
    <property type="entry name" value="Lambda_DNA-bd_dom_sf"/>
</dbReference>
<organism evidence="3 6">
    <name type="scientific">Micavibrio aeruginosavorus</name>
    <dbReference type="NCBI Taxonomy" id="349221"/>
    <lineage>
        <taxon>Bacteria</taxon>
        <taxon>Pseudomonadati</taxon>
        <taxon>Bdellovibrionota</taxon>
        <taxon>Bdellovibrionia</taxon>
        <taxon>Bdellovibrionales</taxon>
        <taxon>Pseudobdellovibrionaceae</taxon>
        <taxon>Micavibrio</taxon>
    </lineage>
</organism>
<feature type="region of interest" description="Disordered" evidence="1">
    <location>
        <begin position="84"/>
        <end position="103"/>
    </location>
</feature>
<feature type="domain" description="HTH cro/C1-type" evidence="2">
    <location>
        <begin position="17"/>
        <end position="70"/>
    </location>
</feature>
<dbReference type="SMART" id="SM00530">
    <property type="entry name" value="HTH_XRE"/>
    <property type="match status" value="1"/>
</dbReference>
<dbReference type="GO" id="GO:0003677">
    <property type="term" value="F:DNA binding"/>
    <property type="evidence" value="ECO:0007669"/>
    <property type="project" value="InterPro"/>
</dbReference>
<gene>
    <name evidence="4" type="ORF">DI551_08525</name>
    <name evidence="3" type="ORF">DI626_10100</name>
</gene>
<protein>
    <submittedName>
        <fullName evidence="3">Transcriptional regulator</fullName>
    </submittedName>
</protein>
<feature type="compositionally biased region" description="Basic residues" evidence="1">
    <location>
        <begin position="90"/>
        <end position="103"/>
    </location>
</feature>
<comment type="caution">
    <text evidence="3">The sequence shown here is derived from an EMBL/GenBank/DDBJ whole genome shotgun (WGS) entry which is preliminary data.</text>
</comment>
<dbReference type="Pfam" id="PF01381">
    <property type="entry name" value="HTH_3"/>
    <property type="match status" value="1"/>
</dbReference>
<reference evidence="5 6" key="1">
    <citation type="submission" date="2017-08" db="EMBL/GenBank/DDBJ databases">
        <title>Infants hospitalized years apart are colonized by the same room-sourced microbial strains.</title>
        <authorList>
            <person name="Brooks B."/>
            <person name="Olm M.R."/>
            <person name="Firek B.A."/>
            <person name="Baker R."/>
            <person name="Thomas B.C."/>
            <person name="Morowitz M.J."/>
            <person name="Banfield J.F."/>
        </authorList>
    </citation>
    <scope>NUCLEOTIDE SEQUENCE [LARGE SCALE GENOMIC DNA]</scope>
    <source>
        <strain evidence="4">S2_005_002_R2_29</strain>
        <strain evidence="3">S2_018_000_R2_104</strain>
    </source>
</reference>
<dbReference type="EMBL" id="QFNK01000262">
    <property type="protein sequence ID" value="PZO82573.1"/>
    <property type="molecule type" value="Genomic_DNA"/>
</dbReference>
<dbReference type="SUPFAM" id="SSF47413">
    <property type="entry name" value="lambda repressor-like DNA-binding domains"/>
    <property type="match status" value="1"/>
</dbReference>
<dbReference type="CDD" id="cd00093">
    <property type="entry name" value="HTH_XRE"/>
    <property type="match status" value="1"/>
</dbReference>
<dbReference type="Proteomes" id="UP000249557">
    <property type="component" value="Unassembled WGS sequence"/>
</dbReference>
<evidence type="ECO:0000313" key="6">
    <source>
        <dbReference type="Proteomes" id="UP000249557"/>
    </source>
</evidence>
<dbReference type="EMBL" id="QFQB01000064">
    <property type="protein sequence ID" value="PZQ45078.1"/>
    <property type="molecule type" value="Genomic_DNA"/>
</dbReference>